<gene>
    <name evidence="1" type="ORF">S01H4_50744</name>
</gene>
<comment type="caution">
    <text evidence="1">The sequence shown here is derived from an EMBL/GenBank/DDBJ whole genome shotgun (WGS) entry which is preliminary data.</text>
</comment>
<evidence type="ECO:0000313" key="1">
    <source>
        <dbReference type="EMBL" id="GAG93885.1"/>
    </source>
</evidence>
<organism evidence="1">
    <name type="scientific">marine sediment metagenome</name>
    <dbReference type="NCBI Taxonomy" id="412755"/>
    <lineage>
        <taxon>unclassified sequences</taxon>
        <taxon>metagenomes</taxon>
        <taxon>ecological metagenomes</taxon>
    </lineage>
</organism>
<name>X1BFT2_9ZZZZ</name>
<dbReference type="EMBL" id="BART01028835">
    <property type="protein sequence ID" value="GAG93885.1"/>
    <property type="molecule type" value="Genomic_DNA"/>
</dbReference>
<feature type="non-terminal residue" evidence="1">
    <location>
        <position position="91"/>
    </location>
</feature>
<sequence length="91" mass="9704">MANERQAPDVLIDQDNLNGSVTDIQDDPDSPDTNWLTAISNNANSACRASFPAPTGNPTVGADLQEFRALVRKMGGTGTPTARIELYENGI</sequence>
<accession>X1BFT2</accession>
<protein>
    <submittedName>
        <fullName evidence="1">Uncharacterized protein</fullName>
    </submittedName>
</protein>
<dbReference type="AlphaFoldDB" id="X1BFT2"/>
<reference evidence="1" key="1">
    <citation type="journal article" date="2014" name="Front. Microbiol.">
        <title>High frequency of phylogenetically diverse reductive dehalogenase-homologous genes in deep subseafloor sedimentary metagenomes.</title>
        <authorList>
            <person name="Kawai M."/>
            <person name="Futagami T."/>
            <person name="Toyoda A."/>
            <person name="Takaki Y."/>
            <person name="Nishi S."/>
            <person name="Hori S."/>
            <person name="Arai W."/>
            <person name="Tsubouchi T."/>
            <person name="Morono Y."/>
            <person name="Uchiyama I."/>
            <person name="Ito T."/>
            <person name="Fujiyama A."/>
            <person name="Inagaki F."/>
            <person name="Takami H."/>
        </authorList>
    </citation>
    <scope>NUCLEOTIDE SEQUENCE</scope>
    <source>
        <strain evidence="1">Expedition CK06-06</strain>
    </source>
</reference>
<proteinExistence type="predicted"/>